<dbReference type="Proteomes" id="UP000643610">
    <property type="component" value="Unassembled WGS sequence"/>
</dbReference>
<keyword evidence="3" id="KW-1185">Reference proteome</keyword>
<evidence type="ECO:0000313" key="2">
    <source>
        <dbReference type="EMBL" id="MBC3832704.1"/>
    </source>
</evidence>
<dbReference type="EMBL" id="JACOFU010000006">
    <property type="protein sequence ID" value="MBC3832704.1"/>
    <property type="molecule type" value="Genomic_DNA"/>
</dbReference>
<comment type="caution">
    <text evidence="2">The sequence shown here is derived from an EMBL/GenBank/DDBJ whole genome shotgun (WGS) entry which is preliminary data.</text>
</comment>
<dbReference type="Pfam" id="PF00581">
    <property type="entry name" value="Rhodanese"/>
    <property type="match status" value="1"/>
</dbReference>
<proteinExistence type="predicted"/>
<dbReference type="CDD" id="cd01522">
    <property type="entry name" value="RHOD_1"/>
    <property type="match status" value="1"/>
</dbReference>
<evidence type="ECO:0000313" key="3">
    <source>
        <dbReference type="Proteomes" id="UP000643610"/>
    </source>
</evidence>
<organism evidence="2 3">
    <name type="scientific">Undibacterium amnicola</name>
    <dbReference type="NCBI Taxonomy" id="1834038"/>
    <lineage>
        <taxon>Bacteria</taxon>
        <taxon>Pseudomonadati</taxon>
        <taxon>Pseudomonadota</taxon>
        <taxon>Betaproteobacteria</taxon>
        <taxon>Burkholderiales</taxon>
        <taxon>Oxalobacteraceae</taxon>
        <taxon>Undibacterium</taxon>
    </lineage>
</organism>
<dbReference type="PANTHER" id="PTHR45431:SF3">
    <property type="entry name" value="RHODANESE-LIKE DOMAIN-CONTAINING PROTEIN 15, CHLOROPLASTIC"/>
    <property type="match status" value="1"/>
</dbReference>
<reference evidence="2 3" key="1">
    <citation type="submission" date="2020-08" db="EMBL/GenBank/DDBJ databases">
        <title>Novel species isolated from subtropical streams in China.</title>
        <authorList>
            <person name="Lu H."/>
        </authorList>
    </citation>
    <scope>NUCLEOTIDE SEQUENCE [LARGE SCALE GENOMIC DNA]</scope>
    <source>
        <strain evidence="2 3">KCTC 52442</strain>
    </source>
</reference>
<accession>A0ABR6XUL0</accession>
<dbReference type="Gene3D" id="3.40.250.10">
    <property type="entry name" value="Rhodanese-like domain"/>
    <property type="match status" value="1"/>
</dbReference>
<dbReference type="RefSeq" id="WP_186891755.1">
    <property type="nucleotide sequence ID" value="NZ_JACOFU010000006.1"/>
</dbReference>
<evidence type="ECO:0000259" key="1">
    <source>
        <dbReference type="PROSITE" id="PS50206"/>
    </source>
</evidence>
<dbReference type="SMART" id="SM00450">
    <property type="entry name" value="RHOD"/>
    <property type="match status" value="1"/>
</dbReference>
<gene>
    <name evidence="2" type="ORF">H8K33_14440</name>
</gene>
<dbReference type="SUPFAM" id="SSF52821">
    <property type="entry name" value="Rhodanese/Cell cycle control phosphatase"/>
    <property type="match status" value="1"/>
</dbReference>
<dbReference type="PANTHER" id="PTHR45431">
    <property type="entry name" value="RHODANESE-LIKE DOMAIN-CONTAINING PROTEIN 15, CHLOROPLASTIC"/>
    <property type="match status" value="1"/>
</dbReference>
<sequence>MTTSQLERPKSDFHHTEIIVPLGVEDTTVLQARQLAKQLALPFAGSLPPIDAWRLFHDQQAILIDVRTIEERKFVGYIPDTLHVAWATGTAMNRNPRFVKEVEAKVKDKNALILLLCRSGKRSYLAAEALSKAGYSNVFNIDEGFEGDLNDAQQRGSLGGWRARSLPWIQD</sequence>
<protein>
    <submittedName>
        <fullName evidence="2">Rhodanese-like domain-containing protein</fullName>
    </submittedName>
</protein>
<name>A0ABR6XUL0_9BURK</name>
<dbReference type="InterPro" id="IPR001763">
    <property type="entry name" value="Rhodanese-like_dom"/>
</dbReference>
<dbReference type="PROSITE" id="PS50206">
    <property type="entry name" value="RHODANESE_3"/>
    <property type="match status" value="1"/>
</dbReference>
<dbReference type="InterPro" id="IPR036873">
    <property type="entry name" value="Rhodanese-like_dom_sf"/>
</dbReference>
<dbReference type="InterPro" id="IPR052367">
    <property type="entry name" value="Thiosulfate_ST/Rhodanese-like"/>
</dbReference>
<feature type="domain" description="Rhodanese" evidence="1">
    <location>
        <begin position="57"/>
        <end position="157"/>
    </location>
</feature>